<feature type="compositionally biased region" description="Low complexity" evidence="1">
    <location>
        <begin position="139"/>
        <end position="152"/>
    </location>
</feature>
<evidence type="ECO:0000256" key="1">
    <source>
        <dbReference type="SAM" id="MobiDB-lite"/>
    </source>
</evidence>
<keyword evidence="3" id="KW-1185">Reference proteome</keyword>
<accession>A0A9D4QFS6</accession>
<reference evidence="2" key="2">
    <citation type="submission" date="2021-09" db="EMBL/GenBank/DDBJ databases">
        <authorList>
            <person name="Jia N."/>
            <person name="Wang J."/>
            <person name="Shi W."/>
            <person name="Du L."/>
            <person name="Sun Y."/>
            <person name="Zhan W."/>
            <person name="Jiang J."/>
            <person name="Wang Q."/>
            <person name="Zhang B."/>
            <person name="Ji P."/>
            <person name="Sakyi L.B."/>
            <person name="Cui X."/>
            <person name="Yuan T."/>
            <person name="Jiang B."/>
            <person name="Yang W."/>
            <person name="Lam T.T.-Y."/>
            <person name="Chang Q."/>
            <person name="Ding S."/>
            <person name="Wang X."/>
            <person name="Zhu J."/>
            <person name="Ruan X."/>
            <person name="Zhao L."/>
            <person name="Wei J."/>
            <person name="Que T."/>
            <person name="Du C."/>
            <person name="Cheng J."/>
            <person name="Dai P."/>
            <person name="Han X."/>
            <person name="Huang E."/>
            <person name="Gao Y."/>
            <person name="Liu J."/>
            <person name="Shao H."/>
            <person name="Ye R."/>
            <person name="Li L."/>
            <person name="Wei W."/>
            <person name="Wang X."/>
            <person name="Wang C."/>
            <person name="Huo Q."/>
            <person name="Li W."/>
            <person name="Guo W."/>
            <person name="Chen H."/>
            <person name="Chen S."/>
            <person name="Zhou L."/>
            <person name="Zhou L."/>
            <person name="Ni X."/>
            <person name="Tian J."/>
            <person name="Zhou Y."/>
            <person name="Sheng Y."/>
            <person name="Liu T."/>
            <person name="Pan Y."/>
            <person name="Xia L."/>
            <person name="Li J."/>
            <person name="Zhao F."/>
            <person name="Cao W."/>
        </authorList>
    </citation>
    <scope>NUCLEOTIDE SEQUENCE</scope>
    <source>
        <strain evidence="2">Rsan-2018</strain>
        <tissue evidence="2">Larvae</tissue>
    </source>
</reference>
<feature type="region of interest" description="Disordered" evidence="1">
    <location>
        <begin position="117"/>
        <end position="158"/>
    </location>
</feature>
<feature type="compositionally biased region" description="Acidic residues" evidence="1">
    <location>
        <begin position="117"/>
        <end position="126"/>
    </location>
</feature>
<organism evidence="2 3">
    <name type="scientific">Rhipicephalus sanguineus</name>
    <name type="common">Brown dog tick</name>
    <name type="synonym">Ixodes sanguineus</name>
    <dbReference type="NCBI Taxonomy" id="34632"/>
    <lineage>
        <taxon>Eukaryota</taxon>
        <taxon>Metazoa</taxon>
        <taxon>Ecdysozoa</taxon>
        <taxon>Arthropoda</taxon>
        <taxon>Chelicerata</taxon>
        <taxon>Arachnida</taxon>
        <taxon>Acari</taxon>
        <taxon>Parasitiformes</taxon>
        <taxon>Ixodida</taxon>
        <taxon>Ixodoidea</taxon>
        <taxon>Ixodidae</taxon>
        <taxon>Rhipicephalinae</taxon>
        <taxon>Rhipicephalus</taxon>
        <taxon>Rhipicephalus</taxon>
    </lineage>
</organism>
<sequence length="158" mass="17471">MEKSFKEVEFFPAEVKAQATALLQDMKLDALCKMVKSCKGEGLKPFFTAKTHKALCSFRVIVRETGSWQRSVSAFLQLHLKVLTPVDPFVLRNSDTLVQGLKMGLPGANYELSVDIDDSEDDDTPITDEAHYKNGGGTSSNPPSSPKGTTSTRRLYRL</sequence>
<name>A0A9D4QFS6_RHISA</name>
<dbReference type="EMBL" id="JABSTV010001246">
    <property type="protein sequence ID" value="KAH7975968.1"/>
    <property type="molecule type" value="Genomic_DNA"/>
</dbReference>
<gene>
    <name evidence="2" type="ORF">HPB52_006911</name>
</gene>
<reference evidence="2" key="1">
    <citation type="journal article" date="2020" name="Cell">
        <title>Large-Scale Comparative Analyses of Tick Genomes Elucidate Their Genetic Diversity and Vector Capacities.</title>
        <authorList>
            <consortium name="Tick Genome and Microbiome Consortium (TIGMIC)"/>
            <person name="Jia N."/>
            <person name="Wang J."/>
            <person name="Shi W."/>
            <person name="Du L."/>
            <person name="Sun Y."/>
            <person name="Zhan W."/>
            <person name="Jiang J.F."/>
            <person name="Wang Q."/>
            <person name="Zhang B."/>
            <person name="Ji P."/>
            <person name="Bell-Sakyi L."/>
            <person name="Cui X.M."/>
            <person name="Yuan T.T."/>
            <person name="Jiang B.G."/>
            <person name="Yang W.F."/>
            <person name="Lam T.T."/>
            <person name="Chang Q.C."/>
            <person name="Ding S.J."/>
            <person name="Wang X.J."/>
            <person name="Zhu J.G."/>
            <person name="Ruan X.D."/>
            <person name="Zhao L."/>
            <person name="Wei J.T."/>
            <person name="Ye R.Z."/>
            <person name="Que T.C."/>
            <person name="Du C.H."/>
            <person name="Zhou Y.H."/>
            <person name="Cheng J.X."/>
            <person name="Dai P.F."/>
            <person name="Guo W.B."/>
            <person name="Han X.H."/>
            <person name="Huang E.J."/>
            <person name="Li L.F."/>
            <person name="Wei W."/>
            <person name="Gao Y.C."/>
            <person name="Liu J.Z."/>
            <person name="Shao H.Z."/>
            <person name="Wang X."/>
            <person name="Wang C.C."/>
            <person name="Yang T.C."/>
            <person name="Huo Q.B."/>
            <person name="Li W."/>
            <person name="Chen H.Y."/>
            <person name="Chen S.E."/>
            <person name="Zhou L.G."/>
            <person name="Ni X.B."/>
            <person name="Tian J.H."/>
            <person name="Sheng Y."/>
            <person name="Liu T."/>
            <person name="Pan Y.S."/>
            <person name="Xia L.Y."/>
            <person name="Li J."/>
            <person name="Zhao F."/>
            <person name="Cao W.C."/>
        </authorList>
    </citation>
    <scope>NUCLEOTIDE SEQUENCE</scope>
    <source>
        <strain evidence="2">Rsan-2018</strain>
    </source>
</reference>
<protein>
    <submittedName>
        <fullName evidence="2">Uncharacterized protein</fullName>
    </submittedName>
</protein>
<dbReference type="VEuPathDB" id="VectorBase:RSAN_038066"/>
<dbReference type="AlphaFoldDB" id="A0A9D4QFS6"/>
<dbReference type="Proteomes" id="UP000821837">
    <property type="component" value="Chromosome 10"/>
</dbReference>
<comment type="caution">
    <text evidence="2">The sequence shown here is derived from an EMBL/GenBank/DDBJ whole genome shotgun (WGS) entry which is preliminary data.</text>
</comment>
<proteinExistence type="predicted"/>
<evidence type="ECO:0000313" key="2">
    <source>
        <dbReference type="EMBL" id="KAH7975968.1"/>
    </source>
</evidence>
<evidence type="ECO:0000313" key="3">
    <source>
        <dbReference type="Proteomes" id="UP000821837"/>
    </source>
</evidence>